<dbReference type="InterPro" id="IPR036291">
    <property type="entry name" value="NAD(P)-bd_dom_sf"/>
</dbReference>
<keyword evidence="6 11" id="KW-0566">Pantothenate biosynthesis</keyword>
<dbReference type="InterPro" id="IPR050838">
    <property type="entry name" value="Ketopantoate_reductase"/>
</dbReference>
<evidence type="ECO:0000256" key="2">
    <source>
        <dbReference type="ARBA" id="ARBA00004994"/>
    </source>
</evidence>
<evidence type="ECO:0000313" key="15">
    <source>
        <dbReference type="Proteomes" id="UP000297776"/>
    </source>
</evidence>
<reference evidence="14 15" key="1">
    <citation type="submission" date="2019-03" db="EMBL/GenBank/DDBJ databases">
        <authorList>
            <person name="Yang Y."/>
        </authorList>
    </citation>
    <scope>NUCLEOTIDE SEQUENCE [LARGE SCALE GENOMIC DNA]</scope>
    <source>
        <strain evidence="14 15">ASL-1</strain>
    </source>
</reference>
<keyword evidence="7 11" id="KW-0521">NADP</keyword>
<dbReference type="Gene3D" id="3.40.50.720">
    <property type="entry name" value="NAD(P)-binding Rossmann-like Domain"/>
    <property type="match status" value="1"/>
</dbReference>
<dbReference type="InterPro" id="IPR013328">
    <property type="entry name" value="6PGD_dom2"/>
</dbReference>
<dbReference type="SUPFAM" id="SSF51735">
    <property type="entry name" value="NAD(P)-binding Rossmann-fold domains"/>
    <property type="match status" value="1"/>
</dbReference>
<dbReference type="Pfam" id="PF02558">
    <property type="entry name" value="ApbA"/>
    <property type="match status" value="1"/>
</dbReference>
<dbReference type="InterPro" id="IPR003710">
    <property type="entry name" value="ApbA"/>
</dbReference>
<comment type="function">
    <text evidence="1 11">Catalyzes the NADPH-dependent reduction of ketopantoate into pantoic acid.</text>
</comment>
<dbReference type="GO" id="GO:0015940">
    <property type="term" value="P:pantothenate biosynthetic process"/>
    <property type="evidence" value="ECO:0007669"/>
    <property type="project" value="UniProtKB-UniPathway"/>
</dbReference>
<dbReference type="UniPathway" id="UPA00028">
    <property type="reaction ID" value="UER00004"/>
</dbReference>
<evidence type="ECO:0000313" key="14">
    <source>
        <dbReference type="EMBL" id="TFE00242.1"/>
    </source>
</evidence>
<feature type="domain" description="Ketopantoate reductase N-terminal" evidence="12">
    <location>
        <begin position="6"/>
        <end position="150"/>
    </location>
</feature>
<comment type="similarity">
    <text evidence="3 11">Belongs to the ketopantoate reductase family.</text>
</comment>
<dbReference type="AlphaFoldDB" id="A0A4Y8LD72"/>
<dbReference type="SUPFAM" id="SSF48179">
    <property type="entry name" value="6-phosphogluconate dehydrogenase C-terminal domain-like"/>
    <property type="match status" value="1"/>
</dbReference>
<proteinExistence type="inferred from homology"/>
<dbReference type="PANTHER" id="PTHR43765">
    <property type="entry name" value="2-DEHYDROPANTOATE 2-REDUCTASE-RELATED"/>
    <property type="match status" value="1"/>
</dbReference>
<evidence type="ECO:0000256" key="10">
    <source>
        <dbReference type="ARBA" id="ARBA00048793"/>
    </source>
</evidence>
<dbReference type="EMBL" id="SORX01000007">
    <property type="protein sequence ID" value="TFE00242.1"/>
    <property type="molecule type" value="Genomic_DNA"/>
</dbReference>
<dbReference type="Proteomes" id="UP000297776">
    <property type="component" value="Unassembled WGS sequence"/>
</dbReference>
<evidence type="ECO:0000259" key="13">
    <source>
        <dbReference type="Pfam" id="PF08546"/>
    </source>
</evidence>
<evidence type="ECO:0000256" key="8">
    <source>
        <dbReference type="ARBA" id="ARBA00023002"/>
    </source>
</evidence>
<evidence type="ECO:0000259" key="12">
    <source>
        <dbReference type="Pfam" id="PF02558"/>
    </source>
</evidence>
<evidence type="ECO:0000256" key="1">
    <source>
        <dbReference type="ARBA" id="ARBA00002919"/>
    </source>
</evidence>
<dbReference type="GO" id="GO:0008677">
    <property type="term" value="F:2-dehydropantoate 2-reductase activity"/>
    <property type="evidence" value="ECO:0007669"/>
    <property type="project" value="UniProtKB-EC"/>
</dbReference>
<name>A0A4Y8LD72_9BACL</name>
<evidence type="ECO:0000256" key="11">
    <source>
        <dbReference type="RuleBase" id="RU362068"/>
    </source>
</evidence>
<evidence type="ECO:0000256" key="9">
    <source>
        <dbReference type="ARBA" id="ARBA00032024"/>
    </source>
</evidence>
<evidence type="ECO:0000256" key="3">
    <source>
        <dbReference type="ARBA" id="ARBA00007870"/>
    </source>
</evidence>
<dbReference type="NCBIfam" id="TIGR00745">
    <property type="entry name" value="apbA_panE"/>
    <property type="match status" value="1"/>
</dbReference>
<accession>A0A4Y8LD72</accession>
<dbReference type="Pfam" id="PF08546">
    <property type="entry name" value="ApbA_C"/>
    <property type="match status" value="1"/>
</dbReference>
<dbReference type="InterPro" id="IPR008927">
    <property type="entry name" value="6-PGluconate_DH-like_C_sf"/>
</dbReference>
<dbReference type="PANTHER" id="PTHR43765:SF2">
    <property type="entry name" value="2-DEHYDROPANTOATE 2-REDUCTASE"/>
    <property type="match status" value="1"/>
</dbReference>
<comment type="pathway">
    <text evidence="2 11">Cofactor biosynthesis; (R)-pantothenate biosynthesis; (R)-pantoate from 3-methyl-2-oxobutanoate: step 2/2.</text>
</comment>
<dbReference type="InterPro" id="IPR013332">
    <property type="entry name" value="KPR_N"/>
</dbReference>
<evidence type="ECO:0000256" key="4">
    <source>
        <dbReference type="ARBA" id="ARBA00013014"/>
    </source>
</evidence>
<keyword evidence="15" id="KW-1185">Reference proteome</keyword>
<organism evidence="14 15">
    <name type="scientific">Jeotgalibacillus salarius</name>
    <dbReference type="NCBI Taxonomy" id="546023"/>
    <lineage>
        <taxon>Bacteria</taxon>
        <taxon>Bacillati</taxon>
        <taxon>Bacillota</taxon>
        <taxon>Bacilli</taxon>
        <taxon>Bacillales</taxon>
        <taxon>Caryophanaceae</taxon>
        <taxon>Jeotgalibacillus</taxon>
    </lineage>
</organism>
<comment type="caution">
    <text evidence="14">The sequence shown here is derived from an EMBL/GenBank/DDBJ whole genome shotgun (WGS) entry which is preliminary data.</text>
</comment>
<dbReference type="RefSeq" id="WP_134382061.1">
    <property type="nucleotide sequence ID" value="NZ_SORX01000007.1"/>
</dbReference>
<sequence>MISIHIHIIGAGSIGLLFAHQLKQCGHHIHICTRTEQQSDQINLHGVSASGGSNQPVTASVLGREAFTRTDAVIIAVKQYHLAGIIPDLQRIPADVPLIFLQNGMAHVQLFPDLNHNHIFVSTVEHGVKKLTSHSFQHNGIGWWRIAKFRGNDDLVLEIINCNQSNFPIAFDQDYESLLTIKLIKNLMINPLTAIFMVKNGSLAENQYFKDMMKTLYGELSTLFPAAAEKCSFEDILDLCRRTAENESSMLSDINAGRKTEIESMTGYALKVAEEKNYLPVILPFLEKGILAIETGRETD</sequence>
<comment type="catalytic activity">
    <reaction evidence="10 11">
        <text>(R)-pantoate + NADP(+) = 2-dehydropantoate + NADPH + H(+)</text>
        <dbReference type="Rhea" id="RHEA:16233"/>
        <dbReference type="ChEBI" id="CHEBI:11561"/>
        <dbReference type="ChEBI" id="CHEBI:15378"/>
        <dbReference type="ChEBI" id="CHEBI:15980"/>
        <dbReference type="ChEBI" id="CHEBI:57783"/>
        <dbReference type="ChEBI" id="CHEBI:58349"/>
        <dbReference type="EC" id="1.1.1.169"/>
    </reaction>
</comment>
<dbReference type="GO" id="GO:0005737">
    <property type="term" value="C:cytoplasm"/>
    <property type="evidence" value="ECO:0007669"/>
    <property type="project" value="TreeGrafter"/>
</dbReference>
<dbReference type="Gene3D" id="1.10.1040.10">
    <property type="entry name" value="N-(1-d-carboxylethyl)-l-norvaline Dehydrogenase, domain 2"/>
    <property type="match status" value="1"/>
</dbReference>
<feature type="domain" description="Ketopantoate reductase C-terminal" evidence="13">
    <location>
        <begin position="181"/>
        <end position="277"/>
    </location>
</feature>
<dbReference type="EC" id="1.1.1.169" evidence="4 11"/>
<evidence type="ECO:0000256" key="6">
    <source>
        <dbReference type="ARBA" id="ARBA00022655"/>
    </source>
</evidence>
<keyword evidence="8 11" id="KW-0560">Oxidoreductase</keyword>
<protein>
    <recommendedName>
        <fullName evidence="5 11">2-dehydropantoate 2-reductase</fullName>
        <ecNumber evidence="4 11">1.1.1.169</ecNumber>
    </recommendedName>
    <alternativeName>
        <fullName evidence="9 11">Ketopantoate reductase</fullName>
    </alternativeName>
</protein>
<evidence type="ECO:0000256" key="5">
    <source>
        <dbReference type="ARBA" id="ARBA00019465"/>
    </source>
</evidence>
<dbReference type="GO" id="GO:0050661">
    <property type="term" value="F:NADP binding"/>
    <property type="evidence" value="ECO:0007669"/>
    <property type="project" value="TreeGrafter"/>
</dbReference>
<dbReference type="InterPro" id="IPR013752">
    <property type="entry name" value="KPA_reductase"/>
</dbReference>
<gene>
    <name evidence="14" type="ORF">E2626_12215</name>
</gene>
<dbReference type="OrthoDB" id="9800163at2"/>
<evidence type="ECO:0000256" key="7">
    <source>
        <dbReference type="ARBA" id="ARBA00022857"/>
    </source>
</evidence>